<name>A0A8H3IRI2_9LECA</name>
<dbReference type="CDD" id="cd00161">
    <property type="entry name" value="beta-trefoil_Ricin-like"/>
    <property type="match status" value="1"/>
</dbReference>
<dbReference type="AlphaFoldDB" id="A0A8H3IRI2"/>
<dbReference type="Gene3D" id="2.80.10.50">
    <property type="match status" value="1"/>
</dbReference>
<protein>
    <recommendedName>
        <fullName evidence="1">Ricin B lectin domain-containing protein</fullName>
    </recommendedName>
</protein>
<sequence>MTAAQSGYQGPGFYNILSLLSPSNVAASLSKSAINSPVVAQAPLASDYTQSWLFADVGNGHVTIINNVTGGILTAWTGDSHTFANVTPPYSSNPNGIWSIDNTTWQGPVILKSLINTGTTTPLVLDLTGAATNPGTPLISFPLKPGGTVNSNRNQAWILQPVASPF</sequence>
<dbReference type="Proteomes" id="UP000664521">
    <property type="component" value="Unassembled WGS sequence"/>
</dbReference>
<proteinExistence type="predicted"/>
<dbReference type="InterPro" id="IPR035992">
    <property type="entry name" value="Ricin_B-like_lectins"/>
</dbReference>
<dbReference type="SUPFAM" id="SSF50370">
    <property type="entry name" value="Ricin B-like lectins"/>
    <property type="match status" value="1"/>
</dbReference>
<accession>A0A8H3IRI2</accession>
<gene>
    <name evidence="2" type="ORF">HETSPECPRED_000591</name>
</gene>
<evidence type="ECO:0000313" key="3">
    <source>
        <dbReference type="Proteomes" id="UP000664521"/>
    </source>
</evidence>
<organism evidence="2 3">
    <name type="scientific">Heterodermia speciosa</name>
    <dbReference type="NCBI Taxonomy" id="116794"/>
    <lineage>
        <taxon>Eukaryota</taxon>
        <taxon>Fungi</taxon>
        <taxon>Dikarya</taxon>
        <taxon>Ascomycota</taxon>
        <taxon>Pezizomycotina</taxon>
        <taxon>Lecanoromycetes</taxon>
        <taxon>OSLEUM clade</taxon>
        <taxon>Lecanoromycetidae</taxon>
        <taxon>Caliciales</taxon>
        <taxon>Physciaceae</taxon>
        <taxon>Heterodermia</taxon>
    </lineage>
</organism>
<dbReference type="EMBL" id="CAJPDS010000103">
    <property type="protein sequence ID" value="CAF9937612.1"/>
    <property type="molecule type" value="Genomic_DNA"/>
</dbReference>
<evidence type="ECO:0000259" key="1">
    <source>
        <dbReference type="Pfam" id="PF14200"/>
    </source>
</evidence>
<dbReference type="InterPro" id="IPR000772">
    <property type="entry name" value="Ricin_B_lectin"/>
</dbReference>
<comment type="caution">
    <text evidence="2">The sequence shown here is derived from an EMBL/GenBank/DDBJ whole genome shotgun (WGS) entry which is preliminary data.</text>
</comment>
<keyword evidence="3" id="KW-1185">Reference proteome</keyword>
<feature type="domain" description="Ricin B lectin" evidence="1">
    <location>
        <begin position="49"/>
        <end position="139"/>
    </location>
</feature>
<reference evidence="2" key="1">
    <citation type="submission" date="2021-03" db="EMBL/GenBank/DDBJ databases">
        <authorList>
            <person name="Tagirdzhanova G."/>
        </authorList>
    </citation>
    <scope>NUCLEOTIDE SEQUENCE</scope>
</reference>
<dbReference type="Pfam" id="PF14200">
    <property type="entry name" value="RicinB_lectin_2"/>
    <property type="match status" value="1"/>
</dbReference>
<evidence type="ECO:0000313" key="2">
    <source>
        <dbReference type="EMBL" id="CAF9937612.1"/>
    </source>
</evidence>